<keyword evidence="1" id="KW-0378">Hydrolase</keyword>
<name>A0ABV2DKC9_9HYPH</name>
<comment type="caution">
    <text evidence="1">The sequence shown here is derived from an EMBL/GenBank/DDBJ whole genome shotgun (WGS) entry which is preliminary data.</text>
</comment>
<evidence type="ECO:0000313" key="1">
    <source>
        <dbReference type="EMBL" id="MET2830329.1"/>
    </source>
</evidence>
<organism evidence="1 2">
    <name type="scientific">Mesorhizobium shangrilense</name>
    <dbReference type="NCBI Taxonomy" id="460060"/>
    <lineage>
        <taxon>Bacteria</taxon>
        <taxon>Pseudomonadati</taxon>
        <taxon>Pseudomonadota</taxon>
        <taxon>Alphaproteobacteria</taxon>
        <taxon>Hyphomicrobiales</taxon>
        <taxon>Phyllobacteriaceae</taxon>
        <taxon>Mesorhizobium</taxon>
    </lineage>
</organism>
<dbReference type="Pfam" id="PF13975">
    <property type="entry name" value="gag-asp_proteas"/>
    <property type="match status" value="1"/>
</dbReference>
<accession>A0ABV2DKC9</accession>
<keyword evidence="1" id="KW-0645">Protease</keyword>
<sequence>MLRTILIFGASAAIAASIPMVYQSNPRLIEGLLRSAVAARPATDTQPDVKLAALQDKPAITQPLGRKFVVEADARGHFTSQFKLNGRQVDGMIDTGATLVAINTSTARRIGLSLNPSDFTRQVNTANGTIKAAVVTVDRLQIGNIQLDDVQAVVLDDKALQTNLIGMSFLTRLQKYQVENGALLLVQ</sequence>
<dbReference type="InterPro" id="IPR011969">
    <property type="entry name" value="Clan_AA_Asp_peptidase_C"/>
</dbReference>
<dbReference type="PROSITE" id="PS00141">
    <property type="entry name" value="ASP_PROTEASE"/>
    <property type="match status" value="1"/>
</dbReference>
<dbReference type="NCBIfam" id="TIGR02281">
    <property type="entry name" value="clan_AA_DTGA"/>
    <property type="match status" value="1"/>
</dbReference>
<protein>
    <submittedName>
        <fullName evidence="1">TIGR02281 family clan AA aspartic protease</fullName>
        <ecNumber evidence="1">3.4.23.-</ecNumber>
    </submittedName>
</protein>
<dbReference type="SUPFAM" id="SSF50630">
    <property type="entry name" value="Acid proteases"/>
    <property type="match status" value="1"/>
</dbReference>
<dbReference type="InterPro" id="IPR021109">
    <property type="entry name" value="Peptidase_aspartic_dom_sf"/>
</dbReference>
<dbReference type="EC" id="3.4.23.-" evidence="1"/>
<dbReference type="GO" id="GO:0006508">
    <property type="term" value="P:proteolysis"/>
    <property type="evidence" value="ECO:0007669"/>
    <property type="project" value="UniProtKB-KW"/>
</dbReference>
<gene>
    <name evidence="1" type="ORF">ABVQ20_25435</name>
</gene>
<dbReference type="Proteomes" id="UP001548832">
    <property type="component" value="Unassembled WGS sequence"/>
</dbReference>
<dbReference type="Gene3D" id="2.40.70.10">
    <property type="entry name" value="Acid Proteases"/>
    <property type="match status" value="1"/>
</dbReference>
<proteinExistence type="predicted"/>
<dbReference type="CDD" id="cd05483">
    <property type="entry name" value="retropepsin_like_bacteria"/>
    <property type="match status" value="1"/>
</dbReference>
<evidence type="ECO:0000313" key="2">
    <source>
        <dbReference type="Proteomes" id="UP001548832"/>
    </source>
</evidence>
<dbReference type="GO" id="GO:0008233">
    <property type="term" value="F:peptidase activity"/>
    <property type="evidence" value="ECO:0007669"/>
    <property type="project" value="UniProtKB-KW"/>
</dbReference>
<reference evidence="1 2" key="1">
    <citation type="submission" date="2024-06" db="EMBL/GenBank/DDBJ databases">
        <authorList>
            <person name="Kim D.-U."/>
        </authorList>
    </citation>
    <scope>NUCLEOTIDE SEQUENCE [LARGE SCALE GENOMIC DNA]</scope>
    <source>
        <strain evidence="1 2">KACC15460</strain>
    </source>
</reference>
<dbReference type="RefSeq" id="WP_354462419.1">
    <property type="nucleotide sequence ID" value="NZ_JBEWSZ010000002.1"/>
</dbReference>
<dbReference type="EMBL" id="JBEWSZ010000002">
    <property type="protein sequence ID" value="MET2830329.1"/>
    <property type="molecule type" value="Genomic_DNA"/>
</dbReference>
<keyword evidence="2" id="KW-1185">Reference proteome</keyword>
<dbReference type="InterPro" id="IPR034122">
    <property type="entry name" value="Retropepsin-like_bacterial"/>
</dbReference>
<dbReference type="InterPro" id="IPR001969">
    <property type="entry name" value="Aspartic_peptidase_AS"/>
</dbReference>